<reference evidence="2" key="1">
    <citation type="journal article" date="2022" name="Mol. Ecol. Resour.">
        <title>The genomes of chicory, endive, great burdock and yacon provide insights into Asteraceae palaeo-polyploidization history and plant inulin production.</title>
        <authorList>
            <person name="Fan W."/>
            <person name="Wang S."/>
            <person name="Wang H."/>
            <person name="Wang A."/>
            <person name="Jiang F."/>
            <person name="Liu H."/>
            <person name="Zhao H."/>
            <person name="Xu D."/>
            <person name="Zhang Y."/>
        </authorList>
    </citation>
    <scope>NUCLEOTIDE SEQUENCE [LARGE SCALE GENOMIC DNA]</scope>
    <source>
        <strain evidence="2">cv. Niubang</strain>
    </source>
</reference>
<protein>
    <submittedName>
        <fullName evidence="1">Uncharacterized protein</fullName>
    </submittedName>
</protein>
<name>A0ACB9CLB8_ARCLA</name>
<keyword evidence="2" id="KW-1185">Reference proteome</keyword>
<dbReference type="Proteomes" id="UP001055879">
    <property type="component" value="Linkage Group LG04"/>
</dbReference>
<evidence type="ECO:0000313" key="2">
    <source>
        <dbReference type="Proteomes" id="UP001055879"/>
    </source>
</evidence>
<comment type="caution">
    <text evidence="1">The sequence shown here is derived from an EMBL/GenBank/DDBJ whole genome shotgun (WGS) entry which is preliminary data.</text>
</comment>
<proteinExistence type="predicted"/>
<reference evidence="1 2" key="2">
    <citation type="journal article" date="2022" name="Mol. Ecol. Resour.">
        <title>The genomes of chicory, endive, great burdock and yacon provide insights into Asteraceae paleo-polyploidization history and plant inulin production.</title>
        <authorList>
            <person name="Fan W."/>
            <person name="Wang S."/>
            <person name="Wang H."/>
            <person name="Wang A."/>
            <person name="Jiang F."/>
            <person name="Liu H."/>
            <person name="Zhao H."/>
            <person name="Xu D."/>
            <person name="Zhang Y."/>
        </authorList>
    </citation>
    <scope>NUCLEOTIDE SEQUENCE [LARGE SCALE GENOMIC DNA]</scope>
    <source>
        <strain evidence="2">cv. Niubang</strain>
    </source>
</reference>
<sequence length="139" mass="15644">MGNCCKRSYKSEDDEPSLTVPLANEKVTRIESVEQWEEKVSEANRNGKMVVVNFSASWCNPCRVIAPTFYNLAAKYESLVFLTVDVDDLAEFSTSWDIKATPTFIFLRDGQRADKIVGANKEELINKIEAAANSCIQLR</sequence>
<dbReference type="EMBL" id="CM042050">
    <property type="protein sequence ID" value="KAI3735062.1"/>
    <property type="molecule type" value="Genomic_DNA"/>
</dbReference>
<gene>
    <name evidence="1" type="ORF">L6452_14549</name>
</gene>
<organism evidence="1 2">
    <name type="scientific">Arctium lappa</name>
    <name type="common">Greater burdock</name>
    <name type="synonym">Lappa major</name>
    <dbReference type="NCBI Taxonomy" id="4217"/>
    <lineage>
        <taxon>Eukaryota</taxon>
        <taxon>Viridiplantae</taxon>
        <taxon>Streptophyta</taxon>
        <taxon>Embryophyta</taxon>
        <taxon>Tracheophyta</taxon>
        <taxon>Spermatophyta</taxon>
        <taxon>Magnoliopsida</taxon>
        <taxon>eudicotyledons</taxon>
        <taxon>Gunneridae</taxon>
        <taxon>Pentapetalae</taxon>
        <taxon>asterids</taxon>
        <taxon>campanulids</taxon>
        <taxon>Asterales</taxon>
        <taxon>Asteraceae</taxon>
        <taxon>Carduoideae</taxon>
        <taxon>Cardueae</taxon>
        <taxon>Arctiinae</taxon>
        <taxon>Arctium</taxon>
    </lineage>
</organism>
<accession>A0ACB9CLB8</accession>
<evidence type="ECO:0000313" key="1">
    <source>
        <dbReference type="EMBL" id="KAI3735062.1"/>
    </source>
</evidence>